<evidence type="ECO:0000256" key="4">
    <source>
        <dbReference type="ARBA" id="ARBA00023163"/>
    </source>
</evidence>
<evidence type="ECO:0000256" key="5">
    <source>
        <dbReference type="ARBA" id="ARBA00023242"/>
    </source>
</evidence>
<keyword evidence="7" id="KW-1185">Reference proteome</keyword>
<reference evidence="6 7" key="1">
    <citation type="submission" date="2024-01" db="EMBL/GenBank/DDBJ databases">
        <title>The genomes of 5 underutilized Papilionoideae crops provide insights into root nodulation and disease resistance.</title>
        <authorList>
            <person name="Yuan L."/>
        </authorList>
    </citation>
    <scope>NUCLEOTIDE SEQUENCE [LARGE SCALE GENOMIC DNA]</scope>
    <source>
        <strain evidence="6">LY-2023</strain>
        <tissue evidence="6">Leaf</tissue>
    </source>
</reference>
<dbReference type="Proteomes" id="UP001359559">
    <property type="component" value="Unassembled WGS sequence"/>
</dbReference>
<evidence type="ECO:0000313" key="7">
    <source>
        <dbReference type="Proteomes" id="UP001359559"/>
    </source>
</evidence>
<evidence type="ECO:0008006" key="8">
    <source>
        <dbReference type="Google" id="ProtNLM"/>
    </source>
</evidence>
<dbReference type="SUPFAM" id="SSF101936">
    <property type="entry name" value="DNA-binding pseudobarrel domain"/>
    <property type="match status" value="1"/>
</dbReference>
<comment type="caution">
    <text evidence="6">The sequence shown here is derived from an EMBL/GenBank/DDBJ whole genome shotgun (WGS) entry which is preliminary data.</text>
</comment>
<keyword evidence="5" id="KW-0539">Nucleus</keyword>
<organism evidence="6 7">
    <name type="scientific">Clitoria ternatea</name>
    <name type="common">Butterfly pea</name>
    <dbReference type="NCBI Taxonomy" id="43366"/>
    <lineage>
        <taxon>Eukaryota</taxon>
        <taxon>Viridiplantae</taxon>
        <taxon>Streptophyta</taxon>
        <taxon>Embryophyta</taxon>
        <taxon>Tracheophyta</taxon>
        <taxon>Spermatophyta</taxon>
        <taxon>Magnoliopsida</taxon>
        <taxon>eudicotyledons</taxon>
        <taxon>Gunneridae</taxon>
        <taxon>Pentapetalae</taxon>
        <taxon>rosids</taxon>
        <taxon>fabids</taxon>
        <taxon>Fabales</taxon>
        <taxon>Fabaceae</taxon>
        <taxon>Papilionoideae</taxon>
        <taxon>50 kb inversion clade</taxon>
        <taxon>NPAAA clade</taxon>
        <taxon>indigoferoid/millettioid clade</taxon>
        <taxon>Phaseoleae</taxon>
        <taxon>Clitoria</taxon>
    </lineage>
</organism>
<dbReference type="GO" id="GO:0005634">
    <property type="term" value="C:nucleus"/>
    <property type="evidence" value="ECO:0007669"/>
    <property type="project" value="UniProtKB-SubCell"/>
</dbReference>
<dbReference type="AlphaFoldDB" id="A0AAN9IT49"/>
<evidence type="ECO:0000256" key="1">
    <source>
        <dbReference type="ARBA" id="ARBA00004123"/>
    </source>
</evidence>
<keyword evidence="2" id="KW-0805">Transcription regulation</keyword>
<name>A0AAN9IT49_CLITE</name>
<proteinExistence type="predicted"/>
<evidence type="ECO:0000256" key="2">
    <source>
        <dbReference type="ARBA" id="ARBA00023015"/>
    </source>
</evidence>
<dbReference type="InterPro" id="IPR015300">
    <property type="entry name" value="DNA-bd_pseudobarrel_sf"/>
</dbReference>
<gene>
    <name evidence="6" type="ORF">RJT34_20599</name>
</gene>
<dbReference type="EMBL" id="JAYKXN010000005">
    <property type="protein sequence ID" value="KAK7285818.1"/>
    <property type="molecule type" value="Genomic_DNA"/>
</dbReference>
<dbReference type="Gene3D" id="2.40.330.10">
    <property type="entry name" value="DNA-binding pseudobarrel domain"/>
    <property type="match status" value="1"/>
</dbReference>
<comment type="subcellular location">
    <subcellularLocation>
        <location evidence="1">Nucleus</location>
    </subcellularLocation>
</comment>
<keyword evidence="3" id="KW-0238">DNA-binding</keyword>
<sequence length="219" mass="24832">MASSNARYDYVRDVDAGSDHNIWRMKVRVLRLWKLPNRRFVSQDGSIEMVVVDELDNLTESSNAVVPLGCQSTSNMPMAIDISSGIKNPKDFLLGNESNPNMANLVDDVSVSKLLRMSWSSNPDALHSSVFLNDPNKNFPKNASDHLLSSGSSTWTLCGVSSVEVHYRIIKHVKGRRHAKLRAGWKMFCKMHSQKEYDKCSFQFFSDKDNYCSVNIDRH</sequence>
<dbReference type="GO" id="GO:0003677">
    <property type="term" value="F:DNA binding"/>
    <property type="evidence" value="ECO:0007669"/>
    <property type="project" value="UniProtKB-KW"/>
</dbReference>
<keyword evidence="4" id="KW-0804">Transcription</keyword>
<evidence type="ECO:0000256" key="3">
    <source>
        <dbReference type="ARBA" id="ARBA00023125"/>
    </source>
</evidence>
<accession>A0AAN9IT49</accession>
<evidence type="ECO:0000313" key="6">
    <source>
        <dbReference type="EMBL" id="KAK7285818.1"/>
    </source>
</evidence>
<protein>
    <recommendedName>
        <fullName evidence="8">TF-B3 domain-containing protein</fullName>
    </recommendedName>
</protein>